<evidence type="ECO:0000313" key="3">
    <source>
        <dbReference type="Proteomes" id="UP000215301"/>
    </source>
</evidence>
<dbReference type="InterPro" id="IPR002187">
    <property type="entry name" value="N-reg_PII"/>
</dbReference>
<dbReference type="GO" id="GO:0006808">
    <property type="term" value="P:regulation of nitrogen utilization"/>
    <property type="evidence" value="ECO:0007669"/>
    <property type="project" value="InterPro"/>
</dbReference>
<dbReference type="Gene3D" id="3.30.70.120">
    <property type="match status" value="1"/>
</dbReference>
<dbReference type="PRINTS" id="PR00340">
    <property type="entry name" value="PIIGLNB"/>
</dbReference>
<dbReference type="SUPFAM" id="SSF54913">
    <property type="entry name" value="GlnB-like"/>
    <property type="match status" value="1"/>
</dbReference>
<dbReference type="Proteomes" id="UP000215301">
    <property type="component" value="Unassembled WGS sequence"/>
</dbReference>
<dbReference type="RefSeq" id="WP_015311971.1">
    <property type="nucleotide sequence ID" value="NZ_CP116033.1"/>
</dbReference>
<dbReference type="EMBL" id="NKHD01000027">
    <property type="protein sequence ID" value="OXT06984.1"/>
    <property type="molecule type" value="Genomic_DNA"/>
</dbReference>
<dbReference type="Pfam" id="PF00543">
    <property type="entry name" value="P-II"/>
    <property type="match status" value="1"/>
</dbReference>
<dbReference type="PANTHER" id="PTHR30115:SF11">
    <property type="entry name" value="NITROGEN REGULATORY PROTEIN P-II HOMOLOG"/>
    <property type="match status" value="1"/>
</dbReference>
<dbReference type="GO" id="GO:0005829">
    <property type="term" value="C:cytosol"/>
    <property type="evidence" value="ECO:0007669"/>
    <property type="project" value="TreeGrafter"/>
</dbReference>
<dbReference type="AlphaFoldDB" id="A0A231VFR3"/>
<evidence type="ECO:0000256" key="1">
    <source>
        <dbReference type="RuleBase" id="RU003936"/>
    </source>
</evidence>
<accession>A0A231VFR3</accession>
<comment type="caution">
    <text evidence="2">The sequence shown here is derived from an EMBL/GenBank/DDBJ whole genome shotgun (WGS) entry which is preliminary data.</text>
</comment>
<proteinExistence type="inferred from homology"/>
<dbReference type="PROSITE" id="PS00638">
    <property type="entry name" value="PII_GLNB_CTER"/>
    <property type="match status" value="1"/>
</dbReference>
<organism evidence="2 3">
    <name type="scientific">Thermoanaerobacterium thermosaccharolyticum</name>
    <name type="common">Clostridium thermosaccharolyticum</name>
    <dbReference type="NCBI Taxonomy" id="1517"/>
    <lineage>
        <taxon>Bacteria</taxon>
        <taxon>Bacillati</taxon>
        <taxon>Bacillota</taxon>
        <taxon>Clostridia</taxon>
        <taxon>Thermoanaerobacterales</taxon>
        <taxon>Thermoanaerobacteraceae</taxon>
        <taxon>Thermoanaerobacterium</taxon>
    </lineage>
</organism>
<dbReference type="GO" id="GO:0005524">
    <property type="term" value="F:ATP binding"/>
    <property type="evidence" value="ECO:0007669"/>
    <property type="project" value="TreeGrafter"/>
</dbReference>
<dbReference type="InterPro" id="IPR015867">
    <property type="entry name" value="N-reg_PII/ATP_PRibTrfase_C"/>
</dbReference>
<sequence length="122" mass="13397">MKEIVAIIRRQKLHETKTALDGLGFSPMSILSVSGRGKQKGFIGEVDPVMDEFMLDEADVDVRFIPKRLISIVADDADVPKIVETIIKTNNTGYPGDGKIFVLPITDAIRIRTSEIGLSAIK</sequence>
<dbReference type="PROSITE" id="PS51343">
    <property type="entry name" value="PII_GLNB_DOM"/>
    <property type="match status" value="1"/>
</dbReference>
<dbReference type="SMART" id="SM00938">
    <property type="entry name" value="P-II"/>
    <property type="match status" value="1"/>
</dbReference>
<evidence type="ECO:0000313" key="2">
    <source>
        <dbReference type="EMBL" id="OXT06984.1"/>
    </source>
</evidence>
<dbReference type="PANTHER" id="PTHR30115">
    <property type="entry name" value="NITROGEN REGULATORY PROTEIN P-II"/>
    <property type="match status" value="1"/>
</dbReference>
<comment type="similarity">
    <text evidence="1">Belongs to the P(II) protein family.</text>
</comment>
<dbReference type="InterPro" id="IPR011322">
    <property type="entry name" value="N-reg_PII-like_a/b"/>
</dbReference>
<reference evidence="2 3" key="1">
    <citation type="submission" date="2017-06" db="EMBL/GenBank/DDBJ databases">
        <title>Isolation and characterization of a thermophilic and butanogenic Thermoanaerobacterium thermosaccharolyticum M5 capable of efficient degradation of hemicellulose.</title>
        <authorList>
            <person name="Xin F."/>
            <person name="Jiang Y."/>
        </authorList>
    </citation>
    <scope>NUCLEOTIDE SEQUENCE [LARGE SCALE GENOMIC DNA]</scope>
    <source>
        <strain evidence="2 3">M5</strain>
    </source>
</reference>
<protein>
    <submittedName>
        <fullName evidence="2">Nitrogen fixation protein NifHD</fullName>
    </submittedName>
</protein>
<dbReference type="InterPro" id="IPR017918">
    <property type="entry name" value="N-reg_PII_CS"/>
</dbReference>
<dbReference type="GO" id="GO:0030234">
    <property type="term" value="F:enzyme regulator activity"/>
    <property type="evidence" value="ECO:0007669"/>
    <property type="project" value="InterPro"/>
</dbReference>
<gene>
    <name evidence="2" type="ORF">CE561_09690</name>
</gene>
<name>A0A231VFR3_THETR</name>